<dbReference type="Gene3D" id="3.40.50.150">
    <property type="entry name" value="Vaccinia Virus protein VP39"/>
    <property type="match status" value="1"/>
</dbReference>
<proteinExistence type="predicted"/>
<dbReference type="InterPro" id="IPR029063">
    <property type="entry name" value="SAM-dependent_MTases_sf"/>
</dbReference>
<dbReference type="PROSITE" id="PS50123">
    <property type="entry name" value="CHER"/>
    <property type="match status" value="1"/>
</dbReference>
<dbReference type="InterPro" id="IPR000780">
    <property type="entry name" value="CheR_MeTrfase"/>
</dbReference>
<dbReference type="SUPFAM" id="SSF53335">
    <property type="entry name" value="S-adenosyl-L-methionine-dependent methyltransferases"/>
    <property type="match status" value="1"/>
</dbReference>
<dbReference type="EMBL" id="LRVM01000011">
    <property type="protein sequence ID" value="KXL52074.1"/>
    <property type="molecule type" value="Genomic_DNA"/>
</dbReference>
<protein>
    <recommendedName>
        <fullName evidence="2">protein-glutamate O-methyltransferase</fullName>
        <ecNumber evidence="2">2.1.1.80</ecNumber>
    </recommendedName>
</protein>
<dbReference type="InterPro" id="IPR050903">
    <property type="entry name" value="Bact_Chemotaxis_MeTrfase"/>
</dbReference>
<dbReference type="PIRSF" id="PIRSF000410">
    <property type="entry name" value="CheR"/>
    <property type="match status" value="1"/>
</dbReference>
<dbReference type="OrthoDB" id="9816309at2"/>
<sequence length="270" mass="31609">MNNLKENDFVRLYTFIQNNYGINLSKKKQLIEGRLNSTIFAMGFTDFSEYVDFILTKSTKQDIDLLLNKLTTNYTYFMREKAHFDYFSQNILPHLVNTKKDKVLSVWSAGCSTGQEPYTLSILMKEFLGKDAPRWDTRVLATDISQKVLLQAQNGVYPQDSFKDMPSEWIRKYFNRVDNTDQYEVTSALKSNVIFKPFNLMDPIQFKIPFDVIFCRNVMIYFNQQTKDALVDRFYDSTNHGGHLIIGLSETINKSNARYKYVMPAVYRKI</sequence>
<dbReference type="RefSeq" id="WP_066089992.1">
    <property type="nucleotide sequence ID" value="NZ_LRVM01000011.1"/>
</dbReference>
<dbReference type="Proteomes" id="UP000070539">
    <property type="component" value="Unassembled WGS sequence"/>
</dbReference>
<dbReference type="GO" id="GO:0032259">
    <property type="term" value="P:methylation"/>
    <property type="evidence" value="ECO:0007669"/>
    <property type="project" value="UniProtKB-KW"/>
</dbReference>
<comment type="caution">
    <text evidence="7">The sequence shown here is derived from an EMBL/GenBank/DDBJ whole genome shotgun (WGS) entry which is preliminary data.</text>
</comment>
<accession>A0A136WC59</accession>
<name>A0A136WC59_9FIRM</name>
<reference evidence="7 8" key="1">
    <citation type="submission" date="2016-01" db="EMBL/GenBank/DDBJ databases">
        <title>Genome sequence of Clostridium neopropionicum X4, DSM-3847.</title>
        <authorList>
            <person name="Poehlein A."/>
            <person name="Beck M.H."/>
            <person name="Bengelsdorf F.R."/>
            <person name="Daniel R."/>
            <person name="Duerre P."/>
        </authorList>
    </citation>
    <scope>NUCLEOTIDE SEQUENCE [LARGE SCALE GENOMIC DNA]</scope>
    <source>
        <strain evidence="7 8">DSM-3847</strain>
    </source>
</reference>
<dbReference type="PRINTS" id="PR00996">
    <property type="entry name" value="CHERMTFRASE"/>
</dbReference>
<organism evidence="7 8">
    <name type="scientific">Anaerotignum neopropionicum</name>
    <dbReference type="NCBI Taxonomy" id="36847"/>
    <lineage>
        <taxon>Bacteria</taxon>
        <taxon>Bacillati</taxon>
        <taxon>Bacillota</taxon>
        <taxon>Clostridia</taxon>
        <taxon>Lachnospirales</taxon>
        <taxon>Anaerotignaceae</taxon>
        <taxon>Anaerotignum</taxon>
    </lineage>
</organism>
<evidence type="ECO:0000256" key="5">
    <source>
        <dbReference type="ARBA" id="ARBA00022691"/>
    </source>
</evidence>
<dbReference type="PANTHER" id="PTHR24422:SF19">
    <property type="entry name" value="CHEMOTAXIS PROTEIN METHYLTRANSFERASE"/>
    <property type="match status" value="1"/>
</dbReference>
<dbReference type="AlphaFoldDB" id="A0A136WC59"/>
<evidence type="ECO:0000313" key="8">
    <source>
        <dbReference type="Proteomes" id="UP000070539"/>
    </source>
</evidence>
<dbReference type="Gene3D" id="1.10.155.10">
    <property type="entry name" value="Chemotaxis receptor methyltransferase CheR, N-terminal domain"/>
    <property type="match status" value="1"/>
</dbReference>
<evidence type="ECO:0000256" key="1">
    <source>
        <dbReference type="ARBA" id="ARBA00001541"/>
    </source>
</evidence>
<dbReference type="Pfam" id="PF01739">
    <property type="entry name" value="CheR"/>
    <property type="match status" value="1"/>
</dbReference>
<dbReference type="SUPFAM" id="SSF47757">
    <property type="entry name" value="Chemotaxis receptor methyltransferase CheR, N-terminal domain"/>
    <property type="match status" value="1"/>
</dbReference>
<dbReference type="SMART" id="SM00138">
    <property type="entry name" value="MeTrc"/>
    <property type="match status" value="1"/>
</dbReference>
<dbReference type="Pfam" id="PF03705">
    <property type="entry name" value="CheR_N"/>
    <property type="match status" value="1"/>
</dbReference>
<dbReference type="GO" id="GO:0008983">
    <property type="term" value="F:protein-glutamate O-methyltransferase activity"/>
    <property type="evidence" value="ECO:0007669"/>
    <property type="project" value="UniProtKB-EC"/>
</dbReference>
<dbReference type="InterPro" id="IPR022641">
    <property type="entry name" value="CheR_N"/>
</dbReference>
<dbReference type="EC" id="2.1.1.80" evidence="2"/>
<comment type="catalytic activity">
    <reaction evidence="1">
        <text>L-glutamyl-[protein] + S-adenosyl-L-methionine = [protein]-L-glutamate 5-O-methyl ester + S-adenosyl-L-homocysteine</text>
        <dbReference type="Rhea" id="RHEA:24452"/>
        <dbReference type="Rhea" id="RHEA-COMP:10208"/>
        <dbReference type="Rhea" id="RHEA-COMP:10311"/>
        <dbReference type="ChEBI" id="CHEBI:29973"/>
        <dbReference type="ChEBI" id="CHEBI:57856"/>
        <dbReference type="ChEBI" id="CHEBI:59789"/>
        <dbReference type="ChEBI" id="CHEBI:82795"/>
        <dbReference type="EC" id="2.1.1.80"/>
    </reaction>
</comment>
<evidence type="ECO:0000313" key="7">
    <source>
        <dbReference type="EMBL" id="KXL52074.1"/>
    </source>
</evidence>
<dbReference type="InterPro" id="IPR036804">
    <property type="entry name" value="CheR_N_sf"/>
</dbReference>
<evidence type="ECO:0000259" key="6">
    <source>
        <dbReference type="PROSITE" id="PS50123"/>
    </source>
</evidence>
<dbReference type="InterPro" id="IPR026024">
    <property type="entry name" value="Chemotaxis_MeTrfase_CheR"/>
</dbReference>
<dbReference type="InterPro" id="IPR022642">
    <property type="entry name" value="CheR_C"/>
</dbReference>
<feature type="domain" description="CheR-type methyltransferase" evidence="6">
    <location>
        <begin position="1"/>
        <end position="270"/>
    </location>
</feature>
<keyword evidence="8" id="KW-1185">Reference proteome</keyword>
<dbReference type="STRING" id="36847.CLNEO_25900"/>
<dbReference type="PATRIC" id="fig|36847.3.peg.3036"/>
<evidence type="ECO:0000256" key="2">
    <source>
        <dbReference type="ARBA" id="ARBA00012534"/>
    </source>
</evidence>
<keyword evidence="4 7" id="KW-0808">Transferase</keyword>
<keyword evidence="3 7" id="KW-0489">Methyltransferase</keyword>
<keyword evidence="5" id="KW-0949">S-adenosyl-L-methionine</keyword>
<dbReference type="PANTHER" id="PTHR24422">
    <property type="entry name" value="CHEMOTAXIS PROTEIN METHYLTRANSFERASE"/>
    <property type="match status" value="1"/>
</dbReference>
<gene>
    <name evidence="7" type="primary">cheR2</name>
    <name evidence="7" type="ORF">CLNEO_25900</name>
</gene>
<evidence type="ECO:0000256" key="3">
    <source>
        <dbReference type="ARBA" id="ARBA00022603"/>
    </source>
</evidence>
<evidence type="ECO:0000256" key="4">
    <source>
        <dbReference type="ARBA" id="ARBA00022679"/>
    </source>
</evidence>